<evidence type="ECO:0000313" key="2">
    <source>
        <dbReference type="EMBL" id="KIK11288.1"/>
    </source>
</evidence>
<protein>
    <submittedName>
        <fullName evidence="2">Uncharacterized protein</fullName>
    </submittedName>
</protein>
<gene>
    <name evidence="2" type="ORF">PISMIDRAFT_19654</name>
</gene>
<keyword evidence="3" id="KW-1185">Reference proteome</keyword>
<organism evidence="2 3">
    <name type="scientific">Pisolithus microcarpus 441</name>
    <dbReference type="NCBI Taxonomy" id="765257"/>
    <lineage>
        <taxon>Eukaryota</taxon>
        <taxon>Fungi</taxon>
        <taxon>Dikarya</taxon>
        <taxon>Basidiomycota</taxon>
        <taxon>Agaricomycotina</taxon>
        <taxon>Agaricomycetes</taxon>
        <taxon>Agaricomycetidae</taxon>
        <taxon>Boletales</taxon>
        <taxon>Sclerodermatineae</taxon>
        <taxon>Pisolithaceae</taxon>
        <taxon>Pisolithus</taxon>
    </lineage>
</organism>
<dbReference type="HOGENOM" id="CLU_144953_0_0_1"/>
<feature type="region of interest" description="Disordered" evidence="1">
    <location>
        <begin position="45"/>
        <end position="67"/>
    </location>
</feature>
<feature type="compositionally biased region" description="Polar residues" evidence="1">
    <location>
        <begin position="55"/>
        <end position="66"/>
    </location>
</feature>
<dbReference type="Proteomes" id="UP000054018">
    <property type="component" value="Unassembled WGS sequence"/>
</dbReference>
<reference evidence="3" key="2">
    <citation type="submission" date="2015-01" db="EMBL/GenBank/DDBJ databases">
        <title>Evolutionary Origins and Diversification of the Mycorrhizal Mutualists.</title>
        <authorList>
            <consortium name="DOE Joint Genome Institute"/>
            <consortium name="Mycorrhizal Genomics Consortium"/>
            <person name="Kohler A."/>
            <person name="Kuo A."/>
            <person name="Nagy L.G."/>
            <person name="Floudas D."/>
            <person name="Copeland A."/>
            <person name="Barry K.W."/>
            <person name="Cichocki N."/>
            <person name="Veneault-Fourrey C."/>
            <person name="LaButti K."/>
            <person name="Lindquist E.A."/>
            <person name="Lipzen A."/>
            <person name="Lundell T."/>
            <person name="Morin E."/>
            <person name="Murat C."/>
            <person name="Riley R."/>
            <person name="Ohm R."/>
            <person name="Sun H."/>
            <person name="Tunlid A."/>
            <person name="Henrissat B."/>
            <person name="Grigoriev I.V."/>
            <person name="Hibbett D.S."/>
            <person name="Martin F."/>
        </authorList>
    </citation>
    <scope>NUCLEOTIDE SEQUENCE [LARGE SCALE GENOMIC DNA]</scope>
    <source>
        <strain evidence="3">441</strain>
    </source>
</reference>
<sequence length="104" mass="11661">MAAKFDAEELTLRQPAEPLVGELGIGELPQASRIGRVRMHVYGRASHGRHCPRPRNQSPNTTATQKIRTDGDLWLRFGKQYETVHIETIKAIKHTSEPGIRAHA</sequence>
<dbReference type="EMBL" id="KN834255">
    <property type="protein sequence ID" value="KIK11288.1"/>
    <property type="molecule type" value="Genomic_DNA"/>
</dbReference>
<evidence type="ECO:0000313" key="3">
    <source>
        <dbReference type="Proteomes" id="UP000054018"/>
    </source>
</evidence>
<proteinExistence type="predicted"/>
<dbReference type="AlphaFoldDB" id="A0A0C9YTR8"/>
<accession>A0A0C9YTR8</accession>
<name>A0A0C9YTR8_9AGAM</name>
<reference evidence="2 3" key="1">
    <citation type="submission" date="2014-04" db="EMBL/GenBank/DDBJ databases">
        <authorList>
            <consortium name="DOE Joint Genome Institute"/>
            <person name="Kuo A."/>
            <person name="Kohler A."/>
            <person name="Costa M.D."/>
            <person name="Nagy L.G."/>
            <person name="Floudas D."/>
            <person name="Copeland A."/>
            <person name="Barry K.W."/>
            <person name="Cichocki N."/>
            <person name="Veneault-Fourrey C."/>
            <person name="LaButti K."/>
            <person name="Lindquist E.A."/>
            <person name="Lipzen A."/>
            <person name="Lundell T."/>
            <person name="Morin E."/>
            <person name="Murat C."/>
            <person name="Sun H."/>
            <person name="Tunlid A."/>
            <person name="Henrissat B."/>
            <person name="Grigoriev I.V."/>
            <person name="Hibbett D.S."/>
            <person name="Martin F."/>
            <person name="Nordberg H.P."/>
            <person name="Cantor M.N."/>
            <person name="Hua S.X."/>
        </authorList>
    </citation>
    <scope>NUCLEOTIDE SEQUENCE [LARGE SCALE GENOMIC DNA]</scope>
    <source>
        <strain evidence="2 3">441</strain>
    </source>
</reference>
<evidence type="ECO:0000256" key="1">
    <source>
        <dbReference type="SAM" id="MobiDB-lite"/>
    </source>
</evidence>